<evidence type="ECO:0000313" key="2">
    <source>
        <dbReference type="EMBL" id="OMJ93608.1"/>
    </source>
</evidence>
<comment type="caution">
    <text evidence="2">The sequence shown here is derived from an EMBL/GenBank/DDBJ whole genome shotgun (WGS) entry which is preliminary data.</text>
</comment>
<sequence>MGNCCTTQKKESKAESTTQPASQPKSVDPPIQRSLKFKSKEHNFSYKLEYNSSKSLSSYLNHIILSHPELALEELQILKQSQEIIDFHLSLKDLEILPSDVLHIESRPIQKKLSSPSPSVSNEEIAEEESTTKLQIAGIKAKLSMGKVKTESTGDAASLWRSAMPSPKHLAKQSTKDPDASSLMNPMDMTIENKVPMQFVPYDIKNGQSVLLDSDDSYLKTDMKARDSLHRHPYDFFRDLQGPFSVLKQL</sequence>
<dbReference type="EMBL" id="MPUH01000040">
    <property type="protein sequence ID" value="OMJ93608.1"/>
    <property type="molecule type" value="Genomic_DNA"/>
</dbReference>
<evidence type="ECO:0000256" key="1">
    <source>
        <dbReference type="SAM" id="MobiDB-lite"/>
    </source>
</evidence>
<dbReference type="AlphaFoldDB" id="A0A1R2CX69"/>
<proteinExistence type="predicted"/>
<feature type="compositionally biased region" description="Polar residues" evidence="1">
    <location>
        <begin position="15"/>
        <end position="25"/>
    </location>
</feature>
<name>A0A1R2CX69_9CILI</name>
<evidence type="ECO:0000313" key="3">
    <source>
        <dbReference type="Proteomes" id="UP000187209"/>
    </source>
</evidence>
<keyword evidence="3" id="KW-1185">Reference proteome</keyword>
<accession>A0A1R2CX69</accession>
<organism evidence="2 3">
    <name type="scientific">Stentor coeruleus</name>
    <dbReference type="NCBI Taxonomy" id="5963"/>
    <lineage>
        <taxon>Eukaryota</taxon>
        <taxon>Sar</taxon>
        <taxon>Alveolata</taxon>
        <taxon>Ciliophora</taxon>
        <taxon>Postciliodesmatophora</taxon>
        <taxon>Heterotrichea</taxon>
        <taxon>Heterotrichida</taxon>
        <taxon>Stentoridae</taxon>
        <taxon>Stentor</taxon>
    </lineage>
</organism>
<dbReference type="OrthoDB" id="323918at2759"/>
<gene>
    <name evidence="2" type="ORF">SteCoe_3448</name>
</gene>
<feature type="region of interest" description="Disordered" evidence="1">
    <location>
        <begin position="1"/>
        <end position="33"/>
    </location>
</feature>
<protein>
    <submittedName>
        <fullName evidence="2">Uncharacterized protein</fullName>
    </submittedName>
</protein>
<reference evidence="2 3" key="1">
    <citation type="submission" date="2016-11" db="EMBL/GenBank/DDBJ databases">
        <title>The macronuclear genome of Stentor coeruleus: a giant cell with tiny introns.</title>
        <authorList>
            <person name="Slabodnick M."/>
            <person name="Ruby J.G."/>
            <person name="Reiff S.B."/>
            <person name="Swart E.C."/>
            <person name="Gosai S."/>
            <person name="Prabakaran S."/>
            <person name="Witkowska E."/>
            <person name="Larue G.E."/>
            <person name="Fisher S."/>
            <person name="Freeman R.M."/>
            <person name="Gunawardena J."/>
            <person name="Chu W."/>
            <person name="Stover N.A."/>
            <person name="Gregory B.D."/>
            <person name="Nowacki M."/>
            <person name="Derisi J."/>
            <person name="Roy S.W."/>
            <person name="Marshall W.F."/>
            <person name="Sood P."/>
        </authorList>
    </citation>
    <scope>NUCLEOTIDE SEQUENCE [LARGE SCALE GENOMIC DNA]</scope>
    <source>
        <strain evidence="2">WM001</strain>
    </source>
</reference>
<dbReference type="Proteomes" id="UP000187209">
    <property type="component" value="Unassembled WGS sequence"/>
</dbReference>